<evidence type="ECO:0000256" key="1">
    <source>
        <dbReference type="SAM" id="MobiDB-lite"/>
    </source>
</evidence>
<feature type="compositionally biased region" description="Basic and acidic residues" evidence="1">
    <location>
        <begin position="81"/>
        <end position="95"/>
    </location>
</feature>
<dbReference type="AlphaFoldDB" id="A0A544QMH2"/>
<evidence type="ECO:0000313" key="2">
    <source>
        <dbReference type="EMBL" id="TQQ80090.1"/>
    </source>
</evidence>
<organism evidence="2 3">
    <name type="scientific">Halonotius roseus</name>
    <dbReference type="NCBI Taxonomy" id="2511997"/>
    <lineage>
        <taxon>Archaea</taxon>
        <taxon>Methanobacteriati</taxon>
        <taxon>Methanobacteriota</taxon>
        <taxon>Stenosarchaea group</taxon>
        <taxon>Halobacteria</taxon>
        <taxon>Halobacteriales</taxon>
        <taxon>Haloferacaceae</taxon>
        <taxon>Halonotius</taxon>
    </lineage>
</organism>
<sequence>MADRATELRRLAADISDHDAIDDAFVAKSFTDQLVVVDCKTGKELPDAITERLRDRGLDGANDVYATTDDEGSAAGAVGDATRHQFVDTETRGDHQSYVVD</sequence>
<comment type="caution">
    <text evidence="2">The sequence shown here is derived from an EMBL/GenBank/DDBJ whole genome shotgun (WGS) entry which is preliminary data.</text>
</comment>
<gene>
    <name evidence="2" type="ORF">EWF95_06235</name>
</gene>
<name>A0A544QMH2_9EURY</name>
<dbReference type="EMBL" id="SESI01000002">
    <property type="protein sequence ID" value="TQQ80090.1"/>
    <property type="molecule type" value="Genomic_DNA"/>
</dbReference>
<dbReference type="RefSeq" id="WP_142443214.1">
    <property type="nucleotide sequence ID" value="NZ_SESI01000002.1"/>
</dbReference>
<dbReference type="OrthoDB" id="201052at2157"/>
<proteinExistence type="predicted"/>
<dbReference type="Proteomes" id="UP000315385">
    <property type="component" value="Unassembled WGS sequence"/>
</dbReference>
<protein>
    <submittedName>
        <fullName evidence="2">Uncharacterized protein</fullName>
    </submittedName>
</protein>
<reference evidence="2 3" key="1">
    <citation type="submission" date="2019-02" db="EMBL/GenBank/DDBJ databases">
        <title>Halonotius sp. a new haloqrchaeon isolated from saline water.</title>
        <authorList>
            <person name="Duran-Viseras A."/>
            <person name="Sanchez-Porro C."/>
            <person name="Ventosa A."/>
        </authorList>
    </citation>
    <scope>NUCLEOTIDE SEQUENCE [LARGE SCALE GENOMIC DNA]</scope>
    <source>
        <strain evidence="2 3">F9-27</strain>
    </source>
</reference>
<accession>A0A544QMH2</accession>
<feature type="region of interest" description="Disordered" evidence="1">
    <location>
        <begin position="69"/>
        <end position="101"/>
    </location>
</feature>
<evidence type="ECO:0000313" key="3">
    <source>
        <dbReference type="Proteomes" id="UP000315385"/>
    </source>
</evidence>
<keyword evidence="3" id="KW-1185">Reference proteome</keyword>